<dbReference type="Proteomes" id="UP000245946">
    <property type="component" value="Unassembled WGS sequence"/>
</dbReference>
<dbReference type="GO" id="GO:0044209">
    <property type="term" value="P:AMP salvage"/>
    <property type="evidence" value="ECO:0007669"/>
    <property type="project" value="UniProtKB-UniRule"/>
</dbReference>
<organism evidence="13 14">
    <name type="scientific">Tilletiopsis washingtonensis</name>
    <dbReference type="NCBI Taxonomy" id="58919"/>
    <lineage>
        <taxon>Eukaryota</taxon>
        <taxon>Fungi</taxon>
        <taxon>Dikarya</taxon>
        <taxon>Basidiomycota</taxon>
        <taxon>Ustilaginomycotina</taxon>
        <taxon>Exobasidiomycetes</taxon>
        <taxon>Entylomatales</taxon>
        <taxon>Entylomatales incertae sedis</taxon>
        <taxon>Tilletiopsis</taxon>
    </lineage>
</organism>
<evidence type="ECO:0000313" key="13">
    <source>
        <dbReference type="EMBL" id="PWN95413.1"/>
    </source>
</evidence>
<evidence type="ECO:0000256" key="11">
    <source>
        <dbReference type="RuleBase" id="RU368116"/>
    </source>
</evidence>
<proteinExistence type="inferred from homology"/>
<keyword evidence="9 11" id="KW-0067">ATP-binding</keyword>
<evidence type="ECO:0000256" key="6">
    <source>
        <dbReference type="ARBA" id="ARBA00022726"/>
    </source>
</evidence>
<feature type="domain" description="Carbohydrate kinase PfkB" evidence="12">
    <location>
        <begin position="30"/>
        <end position="335"/>
    </location>
</feature>
<accession>A0A316Z5I4</accession>
<dbReference type="UniPathway" id="UPA00588">
    <property type="reaction ID" value="UER00659"/>
</dbReference>
<comment type="catalytic activity">
    <reaction evidence="11">
        <text>adenosine + ATP = AMP + ADP + H(+)</text>
        <dbReference type="Rhea" id="RHEA:20824"/>
        <dbReference type="ChEBI" id="CHEBI:15378"/>
        <dbReference type="ChEBI" id="CHEBI:16335"/>
        <dbReference type="ChEBI" id="CHEBI:30616"/>
        <dbReference type="ChEBI" id="CHEBI:456215"/>
        <dbReference type="ChEBI" id="CHEBI:456216"/>
        <dbReference type="EC" id="2.7.1.20"/>
    </reaction>
</comment>
<name>A0A316Z5I4_9BASI</name>
<dbReference type="Gene3D" id="3.40.1190.20">
    <property type="match status" value="1"/>
</dbReference>
<evidence type="ECO:0000256" key="1">
    <source>
        <dbReference type="ARBA" id="ARBA00001946"/>
    </source>
</evidence>
<dbReference type="InterPro" id="IPR029056">
    <property type="entry name" value="Ribokinase-like"/>
</dbReference>
<feature type="active site" description="Proton acceptor" evidence="10">
    <location>
        <position position="294"/>
    </location>
</feature>
<evidence type="ECO:0000256" key="4">
    <source>
        <dbReference type="ARBA" id="ARBA00012119"/>
    </source>
</evidence>
<dbReference type="PANTHER" id="PTHR45769">
    <property type="entry name" value="ADENOSINE KINASE"/>
    <property type="match status" value="1"/>
</dbReference>
<keyword evidence="14" id="KW-1185">Reference proteome</keyword>
<dbReference type="RefSeq" id="XP_025595692.1">
    <property type="nucleotide sequence ID" value="XM_025744392.1"/>
</dbReference>
<protein>
    <recommendedName>
        <fullName evidence="4 11">Adenosine kinase</fullName>
        <shortName evidence="11">AK</shortName>
        <ecNumber evidence="4 11">2.7.1.20</ecNumber>
    </recommendedName>
    <alternativeName>
        <fullName evidence="11">Adenosine 5'-phosphotransferase</fullName>
    </alternativeName>
</protein>
<evidence type="ECO:0000313" key="14">
    <source>
        <dbReference type="Proteomes" id="UP000245946"/>
    </source>
</evidence>
<dbReference type="AlphaFoldDB" id="A0A316Z5I4"/>
<dbReference type="EMBL" id="KZ819304">
    <property type="protein sequence ID" value="PWN95413.1"/>
    <property type="molecule type" value="Genomic_DNA"/>
</dbReference>
<dbReference type="GO" id="GO:0005524">
    <property type="term" value="F:ATP binding"/>
    <property type="evidence" value="ECO:0007669"/>
    <property type="project" value="UniProtKB-UniRule"/>
</dbReference>
<dbReference type="SUPFAM" id="SSF53613">
    <property type="entry name" value="Ribokinase-like"/>
    <property type="match status" value="1"/>
</dbReference>
<comment type="function">
    <text evidence="11">ATP dependent phosphorylation of adenosine and other related nucleoside analogs to monophosphate derivatives.</text>
</comment>
<dbReference type="PANTHER" id="PTHR45769:SF3">
    <property type="entry name" value="ADENOSINE KINASE"/>
    <property type="match status" value="1"/>
</dbReference>
<evidence type="ECO:0000256" key="3">
    <source>
        <dbReference type="ARBA" id="ARBA00010688"/>
    </source>
</evidence>
<comment type="cofactor">
    <cofactor evidence="1 11">
        <name>Mg(2+)</name>
        <dbReference type="ChEBI" id="CHEBI:18420"/>
    </cofactor>
</comment>
<dbReference type="GO" id="GO:0006144">
    <property type="term" value="P:purine nucleobase metabolic process"/>
    <property type="evidence" value="ECO:0007669"/>
    <property type="project" value="TreeGrafter"/>
</dbReference>
<dbReference type="PRINTS" id="PR00989">
    <property type="entry name" value="ADENOKINASE"/>
</dbReference>
<dbReference type="InterPro" id="IPR011611">
    <property type="entry name" value="PfkB_dom"/>
</dbReference>
<dbReference type="GeneID" id="37271936"/>
<dbReference type="Gene3D" id="3.30.1110.10">
    <property type="match status" value="1"/>
</dbReference>
<keyword evidence="8 11" id="KW-0418">Kinase</keyword>
<dbReference type="InterPro" id="IPR002173">
    <property type="entry name" value="Carboh/pur_kinase_PfkB_CS"/>
</dbReference>
<dbReference type="CDD" id="cd01168">
    <property type="entry name" value="adenosine_kinase"/>
    <property type="match status" value="1"/>
</dbReference>
<evidence type="ECO:0000256" key="7">
    <source>
        <dbReference type="ARBA" id="ARBA00022741"/>
    </source>
</evidence>
<dbReference type="STRING" id="58919.A0A316Z5I4"/>
<keyword evidence="5 11" id="KW-0808">Transferase</keyword>
<comment type="pathway">
    <text evidence="2 11">Purine metabolism; AMP biosynthesis via salvage pathway; AMP from adenosine: step 1/1.</text>
</comment>
<dbReference type="GO" id="GO:0004001">
    <property type="term" value="F:adenosine kinase activity"/>
    <property type="evidence" value="ECO:0007669"/>
    <property type="project" value="UniProtKB-UniRule"/>
</dbReference>
<keyword evidence="7 11" id="KW-0547">Nucleotide-binding</keyword>
<evidence type="ECO:0000256" key="2">
    <source>
        <dbReference type="ARBA" id="ARBA00004801"/>
    </source>
</evidence>
<evidence type="ECO:0000259" key="12">
    <source>
        <dbReference type="Pfam" id="PF00294"/>
    </source>
</evidence>
<dbReference type="EC" id="2.7.1.20" evidence="4 11"/>
<reference evidence="13 14" key="1">
    <citation type="journal article" date="2018" name="Mol. Biol. Evol.">
        <title>Broad Genomic Sampling Reveals a Smut Pathogenic Ancestry of the Fungal Clade Ustilaginomycotina.</title>
        <authorList>
            <person name="Kijpornyongpan T."/>
            <person name="Mondo S.J."/>
            <person name="Barry K."/>
            <person name="Sandor L."/>
            <person name="Lee J."/>
            <person name="Lipzen A."/>
            <person name="Pangilinan J."/>
            <person name="LaButti K."/>
            <person name="Hainaut M."/>
            <person name="Henrissat B."/>
            <person name="Grigoriev I.V."/>
            <person name="Spatafora J.W."/>
            <person name="Aime M.C."/>
        </authorList>
    </citation>
    <scope>NUCLEOTIDE SEQUENCE [LARGE SCALE GENOMIC DNA]</scope>
    <source>
        <strain evidence="13 14">MCA 4186</strain>
    </source>
</reference>
<evidence type="ECO:0000256" key="10">
    <source>
        <dbReference type="PIRSR" id="PIRSR601805-1"/>
    </source>
</evidence>
<keyword evidence="6 11" id="KW-0660">Purine salvage</keyword>
<dbReference type="GO" id="GO:0005829">
    <property type="term" value="C:cytosol"/>
    <property type="evidence" value="ECO:0007669"/>
    <property type="project" value="TreeGrafter"/>
</dbReference>
<keyword evidence="11" id="KW-0460">Magnesium</keyword>
<sequence length="340" mass="36067">MPGQFDLVAFGNPLLDMQIRDGEEVLKKYNLKSNDAILAEESHQSIYEHIVEKYDVVYVAGGAAQNTARCAQYVLPENSTAYLGCVGDDDLAQQLRAANDKEGLRSAYQVNKALPTGSCAAIISGHDRSLVTRLGAAESFSKAHLETPEVKKLIAEAKFFYMGGFFVTHGAESGLIIAKQAKANGVPFSLNLSAPFIPQFFSQQLDSILPYASLVIGNESEAVAYAEAHSYGTSDLKAIAEKLAASPSELQGARTVIITHGSEPTIVVEGGRTREIETAKIASEDIVDTNGAGDAFAGGVVGALILGKSIEEAVKVGQKLGGMCIGQVGPCLKFPKEQII</sequence>
<dbReference type="GO" id="GO:0005634">
    <property type="term" value="C:nucleus"/>
    <property type="evidence" value="ECO:0007669"/>
    <property type="project" value="TreeGrafter"/>
</dbReference>
<comment type="similarity">
    <text evidence="3 11">Belongs to the carbohydrate kinase PfkB family.</text>
</comment>
<evidence type="ECO:0000256" key="8">
    <source>
        <dbReference type="ARBA" id="ARBA00022777"/>
    </source>
</evidence>
<dbReference type="InterPro" id="IPR001805">
    <property type="entry name" value="Adenokinase"/>
</dbReference>
<dbReference type="GO" id="GO:0006166">
    <property type="term" value="P:purine ribonucleoside salvage"/>
    <property type="evidence" value="ECO:0007669"/>
    <property type="project" value="UniProtKB-KW"/>
</dbReference>
<evidence type="ECO:0000256" key="9">
    <source>
        <dbReference type="ARBA" id="ARBA00022840"/>
    </source>
</evidence>
<dbReference type="Pfam" id="PF00294">
    <property type="entry name" value="PfkB"/>
    <property type="match status" value="1"/>
</dbReference>
<evidence type="ECO:0000256" key="5">
    <source>
        <dbReference type="ARBA" id="ARBA00022679"/>
    </source>
</evidence>
<gene>
    <name evidence="13" type="ORF">FA09DRAFT_341062</name>
</gene>
<dbReference type="PROSITE" id="PS00584">
    <property type="entry name" value="PFKB_KINASES_2"/>
    <property type="match status" value="1"/>
</dbReference>
<dbReference type="OrthoDB" id="432447at2759"/>